<dbReference type="InterPro" id="IPR009057">
    <property type="entry name" value="Homeodomain-like_sf"/>
</dbReference>
<feature type="domain" description="HTH araC/xylS-type" evidence="3">
    <location>
        <begin position="225"/>
        <end position="323"/>
    </location>
</feature>
<keyword evidence="2" id="KW-0804">Transcription</keyword>
<dbReference type="Pfam" id="PF12833">
    <property type="entry name" value="HTH_18"/>
    <property type="match status" value="1"/>
</dbReference>
<evidence type="ECO:0000256" key="1">
    <source>
        <dbReference type="ARBA" id="ARBA00023015"/>
    </source>
</evidence>
<proteinExistence type="predicted"/>
<dbReference type="InterPro" id="IPR018060">
    <property type="entry name" value="HTH_AraC"/>
</dbReference>
<sequence length="325" mass="37725">MHTTDFHQNFNLFFDEFRVSRKHGKRTEKLAPHQEIGEGTIFRFIPRMDLEVVISEYKLYRAYKMRMSTKRPMIELSYCFQGLREANVSGNQHELASGSCTLQLMKEVNAHFEFKESQPYMMMGIAIPVSTFDYFMEEVSGVHTRSIDFAQILGKKSYRMFKEKIDPAASVIAKQICQSVKTGSMKNLELECSALQLLSMAFRSFLFDSEPEPARFSKRDVGKIRQARDIIVEHMTEPPTLLELARWIDLNDYKLKKGFKEMYGTTVFGYLREKRLEKAFLLLQNGKMNVNEVSCAVGYSNPSYFAEAFRTKYGINPGELIRRSF</sequence>
<keyword evidence="5" id="KW-1185">Reference proteome</keyword>
<protein>
    <submittedName>
        <fullName evidence="4">AraC-like DNA-binding protein</fullName>
    </submittedName>
</protein>
<dbReference type="RefSeq" id="WP_307229849.1">
    <property type="nucleotide sequence ID" value="NZ_JAUSTT010000014.1"/>
</dbReference>
<dbReference type="PANTHER" id="PTHR47893">
    <property type="entry name" value="REGULATORY PROTEIN PCHR"/>
    <property type="match status" value="1"/>
</dbReference>
<comment type="caution">
    <text evidence="4">The sequence shown here is derived from an EMBL/GenBank/DDBJ whole genome shotgun (WGS) entry which is preliminary data.</text>
</comment>
<evidence type="ECO:0000259" key="3">
    <source>
        <dbReference type="PROSITE" id="PS01124"/>
    </source>
</evidence>
<dbReference type="PANTHER" id="PTHR47893:SF1">
    <property type="entry name" value="REGULATORY PROTEIN PCHR"/>
    <property type="match status" value="1"/>
</dbReference>
<organism evidence="4 5">
    <name type="scientific">Bacillus chungangensis</name>
    <dbReference type="NCBI Taxonomy" id="587633"/>
    <lineage>
        <taxon>Bacteria</taxon>
        <taxon>Bacillati</taxon>
        <taxon>Bacillota</taxon>
        <taxon>Bacilli</taxon>
        <taxon>Bacillales</taxon>
        <taxon>Bacillaceae</taxon>
        <taxon>Bacillus</taxon>
    </lineage>
</organism>
<keyword evidence="1" id="KW-0805">Transcription regulation</keyword>
<evidence type="ECO:0000313" key="5">
    <source>
        <dbReference type="Proteomes" id="UP001223586"/>
    </source>
</evidence>
<name>A0ABT9WTT0_9BACI</name>
<dbReference type="Gene3D" id="1.10.10.60">
    <property type="entry name" value="Homeodomain-like"/>
    <property type="match status" value="2"/>
</dbReference>
<dbReference type="Proteomes" id="UP001223586">
    <property type="component" value="Unassembled WGS sequence"/>
</dbReference>
<gene>
    <name evidence="4" type="ORF">J2S08_002439</name>
</gene>
<evidence type="ECO:0000313" key="4">
    <source>
        <dbReference type="EMBL" id="MDQ0176581.1"/>
    </source>
</evidence>
<dbReference type="EMBL" id="JAUSTT010000014">
    <property type="protein sequence ID" value="MDQ0176581.1"/>
    <property type="molecule type" value="Genomic_DNA"/>
</dbReference>
<evidence type="ECO:0000256" key="2">
    <source>
        <dbReference type="ARBA" id="ARBA00023163"/>
    </source>
</evidence>
<dbReference type="SUPFAM" id="SSF46689">
    <property type="entry name" value="Homeodomain-like"/>
    <property type="match status" value="2"/>
</dbReference>
<reference evidence="4 5" key="1">
    <citation type="submission" date="2023-07" db="EMBL/GenBank/DDBJ databases">
        <title>Genomic Encyclopedia of Type Strains, Phase IV (KMG-IV): sequencing the most valuable type-strain genomes for metagenomic binning, comparative biology and taxonomic classification.</title>
        <authorList>
            <person name="Goeker M."/>
        </authorList>
    </citation>
    <scope>NUCLEOTIDE SEQUENCE [LARGE SCALE GENOMIC DNA]</scope>
    <source>
        <strain evidence="4 5">DSM 23837</strain>
    </source>
</reference>
<dbReference type="PROSITE" id="PS01124">
    <property type="entry name" value="HTH_ARAC_FAMILY_2"/>
    <property type="match status" value="1"/>
</dbReference>
<accession>A0ABT9WTT0</accession>
<dbReference type="SMART" id="SM00342">
    <property type="entry name" value="HTH_ARAC"/>
    <property type="match status" value="1"/>
</dbReference>
<dbReference type="InterPro" id="IPR053142">
    <property type="entry name" value="PchR_regulatory_protein"/>
</dbReference>